<feature type="domain" description="CS" evidence="2">
    <location>
        <begin position="2"/>
        <end position="90"/>
    </location>
</feature>
<evidence type="ECO:0000256" key="1">
    <source>
        <dbReference type="SAM" id="MobiDB-lite"/>
    </source>
</evidence>
<dbReference type="SUPFAM" id="SSF48452">
    <property type="entry name" value="TPR-like"/>
    <property type="match status" value="2"/>
</dbReference>
<accession>A0A0G4G4C1</accession>
<dbReference type="GO" id="GO:0036159">
    <property type="term" value="P:inner dynein arm assembly"/>
    <property type="evidence" value="ECO:0007669"/>
    <property type="project" value="TreeGrafter"/>
</dbReference>
<dbReference type="InterPro" id="IPR052004">
    <property type="entry name" value="Dynein_assembly_factor_4"/>
</dbReference>
<dbReference type="Gene3D" id="1.25.40.10">
    <property type="entry name" value="Tetratricopeptide repeat domain"/>
    <property type="match status" value="2"/>
</dbReference>
<name>A0A0G4G4C1_VITBC</name>
<dbReference type="PANTHER" id="PTHR46492:SF1">
    <property type="entry name" value="DYNEIN AXONEMAL ASSEMBLY FACTOR 4"/>
    <property type="match status" value="1"/>
</dbReference>
<evidence type="ECO:0000259" key="2">
    <source>
        <dbReference type="PROSITE" id="PS51203"/>
    </source>
</evidence>
<gene>
    <name evidence="3" type="ORF">Vbra_16993</name>
</gene>
<protein>
    <recommendedName>
        <fullName evidence="2">CS domain-containing protein</fullName>
    </recommendedName>
</protein>
<dbReference type="EMBL" id="CDMY01000562">
    <property type="protein sequence ID" value="CEM23182.1"/>
    <property type="molecule type" value="Genomic_DNA"/>
</dbReference>
<dbReference type="OrthoDB" id="444348at2759"/>
<keyword evidence="4" id="KW-1185">Reference proteome</keyword>
<dbReference type="VEuPathDB" id="CryptoDB:Vbra_16993"/>
<feature type="compositionally biased region" description="Basic and acidic residues" evidence="1">
    <location>
        <begin position="288"/>
        <end position="298"/>
    </location>
</feature>
<feature type="region of interest" description="Disordered" evidence="1">
    <location>
        <begin position="287"/>
        <end position="306"/>
    </location>
</feature>
<feature type="region of interest" description="Disordered" evidence="1">
    <location>
        <begin position="168"/>
        <end position="243"/>
    </location>
</feature>
<reference evidence="3 4" key="1">
    <citation type="submission" date="2014-11" db="EMBL/GenBank/DDBJ databases">
        <authorList>
            <person name="Zhu J."/>
            <person name="Qi W."/>
            <person name="Song R."/>
        </authorList>
    </citation>
    <scope>NUCLEOTIDE SEQUENCE [LARGE SCALE GENOMIC DNA]</scope>
</reference>
<dbReference type="Proteomes" id="UP000041254">
    <property type="component" value="Unassembled WGS sequence"/>
</dbReference>
<proteinExistence type="predicted"/>
<dbReference type="STRING" id="1169540.A0A0G4G4C1"/>
<evidence type="ECO:0000313" key="4">
    <source>
        <dbReference type="Proteomes" id="UP000041254"/>
    </source>
</evidence>
<dbReference type="InterPro" id="IPR019734">
    <property type="entry name" value="TPR_rpt"/>
</dbReference>
<sequence length="895" mass="97703">MPTGLTPVFAETDTRLSLTFDIIGAKPSSVDVLLSRCYIKVNSPPRLFEADLPANIDPDDPQTLVRIGNGKVHLSLVKAPDSRHTWGGIRLPLGGWGSTGRDEVMARRAASIAERERSLAERMERRAGARVAHERAAQNEQWRLDRETREWMDKTKDAEKAHAVDRIFGATLRENGPSRGTPALEEVADGSAERPPADQKQQNGNHDSRADAESEFEVEVAPELPSVVEAPDDSIFDDDDLPPPLEDIHAPIPPPSSHHDRHPNNCTSSRCQIVDVTDQECEADSEEGVAREAKEGKAAPRAGGSVKLSFSARAHPNLPARESHPPPLPKQQVKQQHGAGGAMGERGVHEDESSPMFLKEKGDGFLRAEDFQSAVNAYTEALKIASNAACFANRSLCHLYLGNLQQCLDDARFAISVIDLASRAPEGHPPPIPRPQDAVLRARMHLRVATVFLWIGEFRKCLEQYDAALCVERGLTKDHYQMIEEDRNTIERSLKALPFKAAADSALRQSTSSSSTSAHALARRSVDLYGEALGHVQGHPVILSNRCQAHMQMGDTDQGLADGENALHTLEKWPLPTTHHPQRHPSPQCTTSAGDEPLPEALDGGLEACSPSGPVIGRGGGEVCGCRLVSGHVVERARRRVMTKLHMRLATILEQTGRIDKAIHHCKACLQLDRTHAAALEALCRLSPDDEAARLPPPPLPPNTHHDDSRPHDTTQPSPDSHHDEQADEAAEREEGEQSVAAQVASLVSTGRSMLQKDSPDYAVALEVLQHAVNVARRGRPGAGGEWSHEMVAVKYQEALALVNAALCCQKMDQHEKVIAHTDVGLELLSDLQASLAVDREAFMDAVGGDVTQGKLQQMEAACRMRRVACLKAMGRVDEAEAEKQRIRPPQPKNQ</sequence>
<feature type="region of interest" description="Disordered" evidence="1">
    <location>
        <begin position="575"/>
        <end position="606"/>
    </location>
</feature>
<feature type="region of interest" description="Disordered" evidence="1">
    <location>
        <begin position="690"/>
        <end position="740"/>
    </location>
</feature>
<dbReference type="InterPro" id="IPR011990">
    <property type="entry name" value="TPR-like_helical_dom_sf"/>
</dbReference>
<dbReference type="SMART" id="SM00028">
    <property type="entry name" value="TPR"/>
    <property type="match status" value="5"/>
</dbReference>
<dbReference type="OMA" id="QECEADS"/>
<dbReference type="InParanoid" id="A0A0G4G4C1"/>
<dbReference type="Pfam" id="PF13181">
    <property type="entry name" value="TPR_8"/>
    <property type="match status" value="1"/>
</dbReference>
<feature type="compositionally biased region" description="Basic and acidic residues" evidence="1">
    <location>
        <begin position="704"/>
        <end position="713"/>
    </location>
</feature>
<feature type="compositionally biased region" description="Basic and acidic residues" evidence="1">
    <location>
        <begin position="346"/>
        <end position="356"/>
    </location>
</feature>
<dbReference type="GO" id="GO:0036158">
    <property type="term" value="P:outer dynein arm assembly"/>
    <property type="evidence" value="ECO:0007669"/>
    <property type="project" value="TreeGrafter"/>
</dbReference>
<dbReference type="PROSITE" id="PS51203">
    <property type="entry name" value="CS"/>
    <property type="match status" value="1"/>
</dbReference>
<dbReference type="GO" id="GO:0003341">
    <property type="term" value="P:cilium movement"/>
    <property type="evidence" value="ECO:0007669"/>
    <property type="project" value="TreeGrafter"/>
</dbReference>
<feature type="compositionally biased region" description="Acidic residues" evidence="1">
    <location>
        <begin position="230"/>
        <end position="241"/>
    </location>
</feature>
<organism evidence="3 4">
    <name type="scientific">Vitrella brassicaformis (strain CCMP3155)</name>
    <dbReference type="NCBI Taxonomy" id="1169540"/>
    <lineage>
        <taxon>Eukaryota</taxon>
        <taxon>Sar</taxon>
        <taxon>Alveolata</taxon>
        <taxon>Colpodellida</taxon>
        <taxon>Vitrellaceae</taxon>
        <taxon>Vitrella</taxon>
    </lineage>
</organism>
<dbReference type="InterPro" id="IPR007052">
    <property type="entry name" value="CS_dom"/>
</dbReference>
<dbReference type="PANTHER" id="PTHR46492">
    <property type="entry name" value="DYNEIN ASSEMBLY FACTOR 4, AXONEMAL"/>
    <property type="match status" value="1"/>
</dbReference>
<feature type="region of interest" description="Disordered" evidence="1">
    <location>
        <begin position="316"/>
        <end position="356"/>
    </location>
</feature>
<dbReference type="AlphaFoldDB" id="A0A0G4G4C1"/>
<feature type="compositionally biased region" description="Acidic residues" evidence="1">
    <location>
        <begin position="726"/>
        <end position="737"/>
    </location>
</feature>
<evidence type="ECO:0000313" key="3">
    <source>
        <dbReference type="EMBL" id="CEM23182.1"/>
    </source>
</evidence>